<dbReference type="EMBL" id="CP032549">
    <property type="protein sequence ID" value="QIV87575.1"/>
    <property type="molecule type" value="Genomic_DNA"/>
</dbReference>
<keyword evidence="6" id="KW-1185">Reference proteome</keyword>
<evidence type="ECO:0000256" key="3">
    <source>
        <dbReference type="ARBA" id="ARBA00038502"/>
    </source>
</evidence>
<organism evidence="5 6">
    <name type="scientific">Glutamicibacter mishrai</name>
    <dbReference type="NCBI Taxonomy" id="1775880"/>
    <lineage>
        <taxon>Bacteria</taxon>
        <taxon>Bacillati</taxon>
        <taxon>Actinomycetota</taxon>
        <taxon>Actinomycetes</taxon>
        <taxon>Micrococcales</taxon>
        <taxon>Micrococcaceae</taxon>
        <taxon>Glutamicibacter</taxon>
    </lineage>
</organism>
<keyword evidence="2" id="KW-0012">Acyltransferase</keyword>
<dbReference type="Pfam" id="PF13302">
    <property type="entry name" value="Acetyltransf_3"/>
    <property type="match status" value="1"/>
</dbReference>
<dbReference type="InterPro" id="IPR000182">
    <property type="entry name" value="GNAT_dom"/>
</dbReference>
<keyword evidence="1 5" id="KW-0808">Transferase</keyword>
<dbReference type="GO" id="GO:0008999">
    <property type="term" value="F:protein-N-terminal-alanine acetyltransferase activity"/>
    <property type="evidence" value="ECO:0007669"/>
    <property type="project" value="TreeGrafter"/>
</dbReference>
<dbReference type="InterPro" id="IPR016181">
    <property type="entry name" value="Acyl_CoA_acyltransferase"/>
</dbReference>
<dbReference type="Gene3D" id="3.40.630.30">
    <property type="match status" value="1"/>
</dbReference>
<comment type="similarity">
    <text evidence="3">Belongs to the acetyltransferase family. RimJ subfamily.</text>
</comment>
<dbReference type="PANTHER" id="PTHR43792">
    <property type="entry name" value="GNAT FAMILY, PUTATIVE (AFU_ORTHOLOGUE AFUA_3G00765)-RELATED-RELATED"/>
    <property type="match status" value="1"/>
</dbReference>
<name>A0A6H0SMK7_9MICC</name>
<sequence length="179" mass="20004">MRQLPVDSNTALRLLAISDATHLAHSYQRNREHLKRWEPERAEEFFTEAWQAQNISQVLAANSQGLAYPYGLFRDDVLIGRFSIVSVVRGAFQSASLGYWVDHECTGQGLASRAVAAILVEAAEHLGLHRIEASTLVDNHASQQVLLNNGFTQIGMAPKYLKIAGRWQDHNLYQAILHG</sequence>
<gene>
    <name evidence="5" type="ORF">D3791_10855</name>
</gene>
<accession>A0A6H0SMK7</accession>
<dbReference type="PROSITE" id="PS51186">
    <property type="entry name" value="GNAT"/>
    <property type="match status" value="1"/>
</dbReference>
<evidence type="ECO:0000256" key="1">
    <source>
        <dbReference type="ARBA" id="ARBA00022679"/>
    </source>
</evidence>
<evidence type="ECO:0000259" key="4">
    <source>
        <dbReference type="PROSITE" id="PS51186"/>
    </source>
</evidence>
<reference evidence="5 6" key="1">
    <citation type="submission" date="2018-09" db="EMBL/GenBank/DDBJ databases">
        <title>Glutamicibacter mishrai S5-52T (LMG 29155T = KCTC 39846T).</title>
        <authorList>
            <person name="Das S.K."/>
        </authorList>
    </citation>
    <scope>NUCLEOTIDE SEQUENCE [LARGE SCALE GENOMIC DNA]</scope>
    <source>
        <strain evidence="5 6">S5-52</strain>
    </source>
</reference>
<evidence type="ECO:0000313" key="5">
    <source>
        <dbReference type="EMBL" id="QIV87575.1"/>
    </source>
</evidence>
<proteinExistence type="inferred from homology"/>
<evidence type="ECO:0000256" key="2">
    <source>
        <dbReference type="ARBA" id="ARBA00023315"/>
    </source>
</evidence>
<dbReference type="AlphaFoldDB" id="A0A6H0SMK7"/>
<dbReference type="Proteomes" id="UP000502331">
    <property type="component" value="Chromosome"/>
</dbReference>
<protein>
    <submittedName>
        <fullName evidence="5">N-acetyltransferase</fullName>
    </submittedName>
</protein>
<dbReference type="SUPFAM" id="SSF55729">
    <property type="entry name" value="Acyl-CoA N-acyltransferases (Nat)"/>
    <property type="match status" value="1"/>
</dbReference>
<dbReference type="InterPro" id="IPR051531">
    <property type="entry name" value="N-acetyltransferase"/>
</dbReference>
<feature type="domain" description="N-acetyltransferase" evidence="4">
    <location>
        <begin position="15"/>
        <end position="173"/>
    </location>
</feature>
<dbReference type="GO" id="GO:0005737">
    <property type="term" value="C:cytoplasm"/>
    <property type="evidence" value="ECO:0007669"/>
    <property type="project" value="TreeGrafter"/>
</dbReference>
<dbReference type="RefSeq" id="WP_172512212.1">
    <property type="nucleotide sequence ID" value="NZ_CP032549.1"/>
</dbReference>
<dbReference type="PANTHER" id="PTHR43792:SF8">
    <property type="entry name" value="[RIBOSOMAL PROTEIN US5]-ALANINE N-ACETYLTRANSFERASE"/>
    <property type="match status" value="1"/>
</dbReference>
<evidence type="ECO:0000313" key="6">
    <source>
        <dbReference type="Proteomes" id="UP000502331"/>
    </source>
</evidence>